<evidence type="ECO:0000256" key="3">
    <source>
        <dbReference type="ARBA" id="ARBA00023136"/>
    </source>
</evidence>
<dbReference type="Gene3D" id="6.10.340.10">
    <property type="match status" value="1"/>
</dbReference>
<keyword evidence="7" id="KW-1133">Transmembrane helix</keyword>
<dbReference type="CDD" id="cd11386">
    <property type="entry name" value="MCP_signal"/>
    <property type="match status" value="1"/>
</dbReference>
<dbReference type="RefSeq" id="WP_191695021.1">
    <property type="nucleotide sequence ID" value="NZ_JACSQN010000009.1"/>
</dbReference>
<comment type="subcellular location">
    <subcellularLocation>
        <location evidence="1">Cell membrane</location>
    </subcellularLocation>
</comment>
<dbReference type="CDD" id="cd06225">
    <property type="entry name" value="HAMP"/>
    <property type="match status" value="1"/>
</dbReference>
<sequence>MRWTVGKKLTGIFSIMIILIIGMSAAGIVSTFNLNENTKTMTDKIVPKIDHITKLEKSMQNITNQMQRHILSKDREFELKYEEDIVKENEKVEQLLVSYTGLLTMQNERDILESVKADWQLFMDKVQDVISLSGSNRDDEAIIESYDTTLIATDITEQLENMDALHNDELVQIEEEGGLLYNSVLIILSVSTLIALLIAIIGIRYLLRTIQRPIVSLSDSFKKMSTGDLSIEPINVKTNDEIGQLGHDFNMMQSNLKGLMEELSENVNTLASTSMEFAASADESSHASEQITNSVIDVSESASLQLESARRSSELVDTITDQLGDTALAIHQVTELSVTTADLTSDGTKRMATAVQKMTDIEQSTEHTATVVQSLHKKSSEIGNIVSLITNIAGQTNLLALNASIEAARAGEHGKGFAVVASEVGKLAQDSGNAAAHIRKLIEEVQHEVGSAIEAMQTSKEFVDEGLTIVQQTGEGFKEISYYVEQVSTQVREVSTISEAINTSIEQVKQLVDEVANMSGRTDDNVQNIVAASEEQSATMQEISASSTVLSGMADTLQTMVSKFKLK</sequence>
<dbReference type="Pfam" id="PF00015">
    <property type="entry name" value="MCPsignal"/>
    <property type="match status" value="1"/>
</dbReference>
<dbReference type="Gene3D" id="1.10.287.950">
    <property type="entry name" value="Methyl-accepting chemotaxis protein"/>
    <property type="match status" value="1"/>
</dbReference>
<evidence type="ECO:0000256" key="7">
    <source>
        <dbReference type="SAM" id="Phobius"/>
    </source>
</evidence>
<reference evidence="10 11" key="1">
    <citation type="submission" date="2020-08" db="EMBL/GenBank/DDBJ databases">
        <title>A Genomic Blueprint of the Chicken Gut Microbiome.</title>
        <authorList>
            <person name="Gilroy R."/>
            <person name="Ravi A."/>
            <person name="Getino M."/>
            <person name="Pursley I."/>
            <person name="Horton D.L."/>
            <person name="Alikhan N.-F."/>
            <person name="Baker D."/>
            <person name="Gharbi K."/>
            <person name="Hall N."/>
            <person name="Watson M."/>
            <person name="Adriaenssens E.M."/>
            <person name="Foster-Nyarko E."/>
            <person name="Jarju S."/>
            <person name="Secka A."/>
            <person name="Antonio M."/>
            <person name="Oren A."/>
            <person name="Chaudhuri R."/>
            <person name="La Ragione R.M."/>
            <person name="Hildebrand F."/>
            <person name="Pallen M.J."/>
        </authorList>
    </citation>
    <scope>NUCLEOTIDE SEQUENCE [LARGE SCALE GENOMIC DNA]</scope>
    <source>
        <strain evidence="10 11">Sa2YVA2</strain>
    </source>
</reference>
<keyword evidence="7" id="KW-0812">Transmembrane</keyword>
<evidence type="ECO:0000256" key="6">
    <source>
        <dbReference type="PROSITE-ProRule" id="PRU00284"/>
    </source>
</evidence>
<keyword evidence="3 7" id="KW-0472">Membrane</keyword>
<keyword evidence="2" id="KW-1003">Cell membrane</keyword>
<organism evidence="10 11">
    <name type="scientific">Sporosarcina quadrami</name>
    <dbReference type="NCBI Taxonomy" id="2762234"/>
    <lineage>
        <taxon>Bacteria</taxon>
        <taxon>Bacillati</taxon>
        <taxon>Bacillota</taxon>
        <taxon>Bacilli</taxon>
        <taxon>Bacillales</taxon>
        <taxon>Caryophanaceae</taxon>
        <taxon>Sporosarcina</taxon>
    </lineage>
</organism>
<comment type="similarity">
    <text evidence="5">Belongs to the methyl-accepting chemotaxis (MCP) protein family.</text>
</comment>
<dbReference type="InterPro" id="IPR003660">
    <property type="entry name" value="HAMP_dom"/>
</dbReference>
<dbReference type="Proteomes" id="UP000626786">
    <property type="component" value="Unassembled WGS sequence"/>
</dbReference>
<keyword evidence="4 6" id="KW-0807">Transducer</keyword>
<proteinExistence type="inferred from homology"/>
<comment type="caution">
    <text evidence="10">The sequence shown here is derived from an EMBL/GenBank/DDBJ whole genome shotgun (WGS) entry which is preliminary data.</text>
</comment>
<protein>
    <submittedName>
        <fullName evidence="10">Methyl-accepting chemotaxis protein</fullName>
    </submittedName>
</protein>
<dbReference type="PANTHER" id="PTHR32089:SF112">
    <property type="entry name" value="LYSOZYME-LIKE PROTEIN-RELATED"/>
    <property type="match status" value="1"/>
</dbReference>
<dbReference type="PROSITE" id="PS50885">
    <property type="entry name" value="HAMP"/>
    <property type="match status" value="1"/>
</dbReference>
<dbReference type="Pfam" id="PF12729">
    <property type="entry name" value="4HB_MCP_1"/>
    <property type="match status" value="1"/>
</dbReference>
<evidence type="ECO:0000256" key="5">
    <source>
        <dbReference type="ARBA" id="ARBA00029447"/>
    </source>
</evidence>
<feature type="domain" description="HAMP" evidence="9">
    <location>
        <begin position="208"/>
        <end position="261"/>
    </location>
</feature>
<evidence type="ECO:0000313" key="10">
    <source>
        <dbReference type="EMBL" id="MBD7985201.1"/>
    </source>
</evidence>
<dbReference type="InterPro" id="IPR024478">
    <property type="entry name" value="HlyB_4HB_MCP"/>
</dbReference>
<accession>A0ABR8UB17</accession>
<evidence type="ECO:0000256" key="1">
    <source>
        <dbReference type="ARBA" id="ARBA00004236"/>
    </source>
</evidence>
<dbReference type="SMART" id="SM00304">
    <property type="entry name" value="HAMP"/>
    <property type="match status" value="1"/>
</dbReference>
<evidence type="ECO:0000256" key="4">
    <source>
        <dbReference type="ARBA" id="ARBA00023224"/>
    </source>
</evidence>
<dbReference type="SMART" id="SM00283">
    <property type="entry name" value="MA"/>
    <property type="match status" value="1"/>
</dbReference>
<feature type="domain" description="Methyl-accepting transducer" evidence="8">
    <location>
        <begin position="280"/>
        <end position="516"/>
    </location>
</feature>
<evidence type="ECO:0000256" key="2">
    <source>
        <dbReference type="ARBA" id="ARBA00022475"/>
    </source>
</evidence>
<dbReference type="InterPro" id="IPR004089">
    <property type="entry name" value="MCPsignal_dom"/>
</dbReference>
<evidence type="ECO:0000259" key="9">
    <source>
        <dbReference type="PROSITE" id="PS50885"/>
    </source>
</evidence>
<feature type="transmembrane region" description="Helical" evidence="7">
    <location>
        <begin position="12"/>
        <end position="32"/>
    </location>
</feature>
<evidence type="ECO:0000259" key="8">
    <source>
        <dbReference type="PROSITE" id="PS50111"/>
    </source>
</evidence>
<evidence type="ECO:0000313" key="11">
    <source>
        <dbReference type="Proteomes" id="UP000626786"/>
    </source>
</evidence>
<keyword evidence="11" id="KW-1185">Reference proteome</keyword>
<dbReference type="PANTHER" id="PTHR32089">
    <property type="entry name" value="METHYL-ACCEPTING CHEMOTAXIS PROTEIN MCPB"/>
    <property type="match status" value="1"/>
</dbReference>
<dbReference type="SUPFAM" id="SSF58104">
    <property type="entry name" value="Methyl-accepting chemotaxis protein (MCP) signaling domain"/>
    <property type="match status" value="1"/>
</dbReference>
<feature type="transmembrane region" description="Helical" evidence="7">
    <location>
        <begin position="184"/>
        <end position="207"/>
    </location>
</feature>
<name>A0ABR8UB17_9BACL</name>
<dbReference type="EMBL" id="JACSQN010000009">
    <property type="protein sequence ID" value="MBD7985201.1"/>
    <property type="molecule type" value="Genomic_DNA"/>
</dbReference>
<gene>
    <name evidence="10" type="ORF">H9649_11435</name>
</gene>
<dbReference type="Pfam" id="PF00672">
    <property type="entry name" value="HAMP"/>
    <property type="match status" value="1"/>
</dbReference>
<dbReference type="PROSITE" id="PS50111">
    <property type="entry name" value="CHEMOTAXIS_TRANSDUC_2"/>
    <property type="match status" value="1"/>
</dbReference>